<keyword evidence="10" id="KW-0812">Transmembrane</keyword>
<dbReference type="InterPro" id="IPR036396">
    <property type="entry name" value="Cyt_P450_sf"/>
</dbReference>
<reference evidence="12" key="1">
    <citation type="submission" date="2025-08" db="UniProtKB">
        <authorList>
            <consortium name="RefSeq"/>
        </authorList>
    </citation>
    <scope>IDENTIFICATION</scope>
</reference>
<keyword evidence="10" id="KW-0472">Membrane</keyword>
<dbReference type="PRINTS" id="PR00463">
    <property type="entry name" value="EP450I"/>
</dbReference>
<comment type="cofactor">
    <cofactor evidence="1 8">
        <name>heme</name>
        <dbReference type="ChEBI" id="CHEBI:30413"/>
    </cofactor>
</comment>
<dbReference type="PANTHER" id="PTHR47955">
    <property type="entry name" value="CYTOCHROME P450 FAMILY 71 PROTEIN"/>
    <property type="match status" value="1"/>
</dbReference>
<dbReference type="PRINTS" id="PR00385">
    <property type="entry name" value="P450"/>
</dbReference>
<dbReference type="GeneID" id="120283338"/>
<sequence>MDDMLDYQSIVIIILLSSVTLLLILAFNFKLRSRGRKLPPGPWRIPVIGNLHQLGKLPHRTLRHLAEKYGPLMHLQLGQIPAIIVSSPEVASEIMKTHDLEFCSRPSNVVLMKFSYNGLDISLSKYGEHWRQMRRLATLEIFSMKRVQSFRTVREEEVHVLIQSIRQYSCSQGPVNLSEMFLCMTNNIICRQVFGKRFSEDGQCNRSKLHDLVMETVELMGGFSVGDFFPCLGCLSVITGFQGKIERNFKRMDEFFEGEIEEHCLSLMNDQGVHDDQEQEDFLDVLLKSQKDSANLSFSLTRDHIKAILMDMFLAGTDTSAATLEWAMTELMRCPSVMKKAQDEVQGVVKNKGKVEECDLQQLQYLKCIINETLRLHCIVPLLLPRESMKGCKVFGYDIAKNVRVLINAWAIARDPKFWENPETFMPERFEGNVINYRGQHFEFIPFGAGRRICPGMQMGVFAVEIALANILYHFNWELPFGICCKDIDMTETFGIVLHKKLPLCLQARPTNILV</sequence>
<dbReference type="Pfam" id="PF00067">
    <property type="entry name" value="p450"/>
    <property type="match status" value="1"/>
</dbReference>
<dbReference type="CDD" id="cd11072">
    <property type="entry name" value="CYP71-like"/>
    <property type="match status" value="1"/>
</dbReference>
<dbReference type="AlphaFoldDB" id="A0AB40D0Q8"/>
<evidence type="ECO:0000256" key="10">
    <source>
        <dbReference type="SAM" id="Phobius"/>
    </source>
</evidence>
<dbReference type="FunFam" id="1.10.630.10:FF:000011">
    <property type="entry name" value="Cytochrome P450 83B1"/>
    <property type="match status" value="1"/>
</dbReference>
<gene>
    <name evidence="12" type="primary">LOC120283338</name>
</gene>
<dbReference type="GO" id="GO:0005506">
    <property type="term" value="F:iron ion binding"/>
    <property type="evidence" value="ECO:0007669"/>
    <property type="project" value="InterPro"/>
</dbReference>
<comment type="similarity">
    <text evidence="2 9">Belongs to the cytochrome P450 family.</text>
</comment>
<organism evidence="11 12">
    <name type="scientific">Dioscorea cayennensis subsp. rotundata</name>
    <name type="common">White Guinea yam</name>
    <name type="synonym">Dioscorea rotundata</name>
    <dbReference type="NCBI Taxonomy" id="55577"/>
    <lineage>
        <taxon>Eukaryota</taxon>
        <taxon>Viridiplantae</taxon>
        <taxon>Streptophyta</taxon>
        <taxon>Embryophyta</taxon>
        <taxon>Tracheophyta</taxon>
        <taxon>Spermatophyta</taxon>
        <taxon>Magnoliopsida</taxon>
        <taxon>Liliopsida</taxon>
        <taxon>Dioscoreales</taxon>
        <taxon>Dioscoreaceae</taxon>
        <taxon>Dioscorea</taxon>
    </lineage>
</organism>
<feature type="binding site" description="axial binding residue" evidence="8">
    <location>
        <position position="454"/>
    </location>
    <ligand>
        <name>heme</name>
        <dbReference type="ChEBI" id="CHEBI:30413"/>
    </ligand>
    <ligandPart>
        <name>Fe</name>
        <dbReference type="ChEBI" id="CHEBI:18248"/>
    </ligandPart>
</feature>
<evidence type="ECO:0000256" key="1">
    <source>
        <dbReference type="ARBA" id="ARBA00001971"/>
    </source>
</evidence>
<protein>
    <submittedName>
        <fullName evidence="12">Cytochrome P450 71A1-like</fullName>
    </submittedName>
</protein>
<dbReference type="PANTHER" id="PTHR47955:SF19">
    <property type="entry name" value="CYTOCHROME P450 71A9-LIKE ISOFORM X1"/>
    <property type="match status" value="1"/>
</dbReference>
<evidence type="ECO:0000313" key="12">
    <source>
        <dbReference type="RefSeq" id="XP_039145924.1"/>
    </source>
</evidence>
<keyword evidence="4 8" id="KW-0479">Metal-binding</keyword>
<evidence type="ECO:0000256" key="3">
    <source>
        <dbReference type="ARBA" id="ARBA00022617"/>
    </source>
</evidence>
<dbReference type="InterPro" id="IPR002401">
    <property type="entry name" value="Cyt_P450_E_grp-I"/>
</dbReference>
<keyword evidence="6 8" id="KW-0408">Iron</keyword>
<name>A0AB40D0Q8_DIOCR</name>
<dbReference type="Gene3D" id="1.10.630.10">
    <property type="entry name" value="Cytochrome P450"/>
    <property type="match status" value="1"/>
</dbReference>
<evidence type="ECO:0000256" key="4">
    <source>
        <dbReference type="ARBA" id="ARBA00022723"/>
    </source>
</evidence>
<feature type="transmembrane region" description="Helical" evidence="10">
    <location>
        <begin position="6"/>
        <end position="27"/>
    </location>
</feature>
<dbReference type="GO" id="GO:0004497">
    <property type="term" value="F:monooxygenase activity"/>
    <property type="evidence" value="ECO:0007669"/>
    <property type="project" value="UniProtKB-KW"/>
</dbReference>
<dbReference type="SUPFAM" id="SSF48264">
    <property type="entry name" value="Cytochrome P450"/>
    <property type="match status" value="1"/>
</dbReference>
<proteinExistence type="inferred from homology"/>
<keyword evidence="7 9" id="KW-0503">Monooxygenase</keyword>
<keyword evidence="11" id="KW-1185">Reference proteome</keyword>
<evidence type="ECO:0000256" key="6">
    <source>
        <dbReference type="ARBA" id="ARBA00023004"/>
    </source>
</evidence>
<dbReference type="GO" id="GO:0016705">
    <property type="term" value="F:oxidoreductase activity, acting on paired donors, with incorporation or reduction of molecular oxygen"/>
    <property type="evidence" value="ECO:0007669"/>
    <property type="project" value="InterPro"/>
</dbReference>
<evidence type="ECO:0000313" key="11">
    <source>
        <dbReference type="Proteomes" id="UP001515500"/>
    </source>
</evidence>
<evidence type="ECO:0000256" key="8">
    <source>
        <dbReference type="PIRSR" id="PIRSR602401-1"/>
    </source>
</evidence>
<dbReference type="RefSeq" id="XP_039145924.1">
    <property type="nucleotide sequence ID" value="XM_039289990.1"/>
</dbReference>
<dbReference type="InterPro" id="IPR017972">
    <property type="entry name" value="Cyt_P450_CS"/>
</dbReference>
<evidence type="ECO:0000256" key="2">
    <source>
        <dbReference type="ARBA" id="ARBA00010617"/>
    </source>
</evidence>
<evidence type="ECO:0000256" key="7">
    <source>
        <dbReference type="ARBA" id="ARBA00023033"/>
    </source>
</evidence>
<dbReference type="InterPro" id="IPR001128">
    <property type="entry name" value="Cyt_P450"/>
</dbReference>
<dbReference type="GO" id="GO:0020037">
    <property type="term" value="F:heme binding"/>
    <property type="evidence" value="ECO:0007669"/>
    <property type="project" value="InterPro"/>
</dbReference>
<keyword evidence="3 8" id="KW-0349">Heme</keyword>
<dbReference type="Proteomes" id="UP001515500">
    <property type="component" value="Chromosome 19"/>
</dbReference>
<accession>A0AB40D0Q8</accession>
<keyword evidence="10" id="KW-1133">Transmembrane helix</keyword>
<keyword evidence="5 9" id="KW-0560">Oxidoreductase</keyword>
<evidence type="ECO:0000256" key="5">
    <source>
        <dbReference type="ARBA" id="ARBA00023002"/>
    </source>
</evidence>
<evidence type="ECO:0000256" key="9">
    <source>
        <dbReference type="RuleBase" id="RU000461"/>
    </source>
</evidence>
<dbReference type="PROSITE" id="PS00086">
    <property type="entry name" value="CYTOCHROME_P450"/>
    <property type="match status" value="1"/>
</dbReference>